<name>G4ZEM1_PHYSP</name>
<dbReference type="InParanoid" id="G4ZEM1"/>
<dbReference type="AlphaFoldDB" id="G4ZEM1"/>
<accession>G4ZEM1</accession>
<protein>
    <submittedName>
        <fullName evidence="2">Uncharacterized protein</fullName>
    </submittedName>
</protein>
<proteinExistence type="predicted"/>
<dbReference type="SMR" id="G4ZEM1"/>
<evidence type="ECO:0000256" key="1">
    <source>
        <dbReference type="SAM" id="MobiDB-lite"/>
    </source>
</evidence>
<keyword evidence="3" id="KW-1185">Reference proteome</keyword>
<evidence type="ECO:0000313" key="3">
    <source>
        <dbReference type="Proteomes" id="UP000002640"/>
    </source>
</evidence>
<dbReference type="RefSeq" id="XP_009525602.1">
    <property type="nucleotide sequence ID" value="XM_009527307.1"/>
</dbReference>
<sequence>MDPKLMFKLVVEKANEHERQLIRLKQKKPEPAERDQDKSKKTQPAKPKKDWNYNHLAKQTEAVSAKARSNWRPAHSDNNQVQQPGYCEELGSLRLERGLMKWVRHWV</sequence>
<dbReference type="KEGG" id="psoj:PHYSODRAFT_330609"/>
<organism evidence="2 3">
    <name type="scientific">Phytophthora sojae (strain P6497)</name>
    <name type="common">Soybean stem and root rot agent</name>
    <name type="synonym">Phytophthora megasperma f. sp. glycines</name>
    <dbReference type="NCBI Taxonomy" id="1094619"/>
    <lineage>
        <taxon>Eukaryota</taxon>
        <taxon>Sar</taxon>
        <taxon>Stramenopiles</taxon>
        <taxon>Oomycota</taxon>
        <taxon>Peronosporomycetes</taxon>
        <taxon>Peronosporales</taxon>
        <taxon>Peronosporaceae</taxon>
        <taxon>Phytophthora</taxon>
    </lineage>
</organism>
<reference evidence="2 3" key="1">
    <citation type="journal article" date="2006" name="Science">
        <title>Phytophthora genome sequences uncover evolutionary origins and mechanisms of pathogenesis.</title>
        <authorList>
            <person name="Tyler B.M."/>
            <person name="Tripathy S."/>
            <person name="Zhang X."/>
            <person name="Dehal P."/>
            <person name="Jiang R.H."/>
            <person name="Aerts A."/>
            <person name="Arredondo F.D."/>
            <person name="Baxter L."/>
            <person name="Bensasson D."/>
            <person name="Beynon J.L."/>
            <person name="Chapman J."/>
            <person name="Damasceno C.M."/>
            <person name="Dorrance A.E."/>
            <person name="Dou D."/>
            <person name="Dickerman A.W."/>
            <person name="Dubchak I.L."/>
            <person name="Garbelotto M."/>
            <person name="Gijzen M."/>
            <person name="Gordon S.G."/>
            <person name="Govers F."/>
            <person name="Grunwald N.J."/>
            <person name="Huang W."/>
            <person name="Ivors K.L."/>
            <person name="Jones R.W."/>
            <person name="Kamoun S."/>
            <person name="Krampis K."/>
            <person name="Lamour K.H."/>
            <person name="Lee M.K."/>
            <person name="McDonald W.H."/>
            <person name="Medina M."/>
            <person name="Meijer H.J."/>
            <person name="Nordberg E.K."/>
            <person name="Maclean D.J."/>
            <person name="Ospina-Giraldo M.D."/>
            <person name="Morris P.F."/>
            <person name="Phuntumart V."/>
            <person name="Putnam N.H."/>
            <person name="Rash S."/>
            <person name="Rose J.K."/>
            <person name="Sakihama Y."/>
            <person name="Salamov A.A."/>
            <person name="Savidor A."/>
            <person name="Scheuring C.F."/>
            <person name="Smith B.M."/>
            <person name="Sobral B.W."/>
            <person name="Terry A."/>
            <person name="Torto-Alalibo T.A."/>
            <person name="Win J."/>
            <person name="Xu Z."/>
            <person name="Zhang H."/>
            <person name="Grigoriev I.V."/>
            <person name="Rokhsar D.S."/>
            <person name="Boore J.L."/>
        </authorList>
    </citation>
    <scope>NUCLEOTIDE SEQUENCE [LARGE SCALE GENOMIC DNA]</scope>
    <source>
        <strain evidence="2 3">P6497</strain>
    </source>
</reference>
<dbReference type="GeneID" id="20646147"/>
<feature type="region of interest" description="Disordered" evidence="1">
    <location>
        <begin position="20"/>
        <end position="83"/>
    </location>
</feature>
<dbReference type="Proteomes" id="UP000002640">
    <property type="component" value="Unassembled WGS sequence"/>
</dbReference>
<evidence type="ECO:0000313" key="2">
    <source>
        <dbReference type="EMBL" id="EGZ16544.1"/>
    </source>
</evidence>
<feature type="compositionally biased region" description="Basic and acidic residues" evidence="1">
    <location>
        <begin position="20"/>
        <end position="40"/>
    </location>
</feature>
<dbReference type="EMBL" id="JH159154">
    <property type="protein sequence ID" value="EGZ16544.1"/>
    <property type="molecule type" value="Genomic_DNA"/>
</dbReference>
<gene>
    <name evidence="2" type="ORF">PHYSODRAFT_330609</name>
</gene>